<comment type="catalytic activity">
    <reaction evidence="10">
        <text>gamma-L-glutamyl-L-cysteine + glycine + ATP = glutathione + ADP + phosphate + H(+)</text>
        <dbReference type="Rhea" id="RHEA:13557"/>
        <dbReference type="ChEBI" id="CHEBI:15378"/>
        <dbReference type="ChEBI" id="CHEBI:30616"/>
        <dbReference type="ChEBI" id="CHEBI:43474"/>
        <dbReference type="ChEBI" id="CHEBI:57305"/>
        <dbReference type="ChEBI" id="CHEBI:57925"/>
        <dbReference type="ChEBI" id="CHEBI:58173"/>
        <dbReference type="ChEBI" id="CHEBI:456216"/>
        <dbReference type="EC" id="6.3.2.3"/>
    </reaction>
</comment>
<dbReference type="Gene3D" id="3.40.50.20">
    <property type="match status" value="1"/>
</dbReference>
<keyword evidence="5" id="KW-0479">Metal-binding</keyword>
<dbReference type="OrthoDB" id="9785415at2"/>
<evidence type="ECO:0000256" key="1">
    <source>
        <dbReference type="ARBA" id="ARBA00001936"/>
    </source>
</evidence>
<sequence length="316" mass="34644">MMAWRVAVQMDPIETVNVDADTTFALMEEAQARGAELYVYHPDQLAWQEGRILARARPVRVRHVQGEHAELGEARVLDLARDVDVVLMRQDPPFDMAYQTAAHLLEMLKGETLVLNDPFWVRSSPEKILPLLYPDIIPPTLITRDLAALTGFRDTHQDIIIKPLYGNGGAGVFRLKPGDGNFSALLETFFAQSREPVIAQAFLPAVSAGDKRILIIDGEPIGAINRVPQTGETRSNMHVGGVAEASGLTDSDMRICDAIGPILKERDLVLVGIDVIGDRLTEINVTSPTGVQELKRFSGIDACAAFWDAVARRTGA</sequence>
<evidence type="ECO:0000313" key="12">
    <source>
        <dbReference type="EMBL" id="RKQ96785.1"/>
    </source>
</evidence>
<dbReference type="InterPro" id="IPR013815">
    <property type="entry name" value="ATP_grasp_subdomain_1"/>
</dbReference>
<name>A0A495D4E9_9PROT</name>
<dbReference type="InterPro" id="IPR006284">
    <property type="entry name" value="Glut_synth_pro"/>
</dbReference>
<dbReference type="GO" id="GO:0005737">
    <property type="term" value="C:cytoplasm"/>
    <property type="evidence" value="ECO:0007669"/>
    <property type="project" value="TreeGrafter"/>
</dbReference>
<keyword evidence="3 10" id="KW-0436">Ligase</keyword>
<dbReference type="PANTHER" id="PTHR21621:SF4">
    <property type="entry name" value="GLUTATHIONE SYNTHETASE"/>
    <property type="match status" value="1"/>
</dbReference>
<dbReference type="InterPro" id="IPR016185">
    <property type="entry name" value="PreATP-grasp_dom_sf"/>
</dbReference>
<keyword evidence="6 10" id="KW-0547">Nucleotide-binding</keyword>
<protein>
    <recommendedName>
        <fullName evidence="10">Glutathione synthetase</fullName>
        <ecNumber evidence="10">6.3.2.3</ecNumber>
    </recommendedName>
    <alternativeName>
        <fullName evidence="10">GSH synthetase</fullName>
        <shortName evidence="10">GSH-S</shortName>
        <shortName evidence="10">GSHase</shortName>
    </alternativeName>
    <alternativeName>
        <fullName evidence="10">Glutathione synthase</fullName>
    </alternativeName>
</protein>
<dbReference type="GO" id="GO:0005524">
    <property type="term" value="F:ATP binding"/>
    <property type="evidence" value="ECO:0007669"/>
    <property type="project" value="UniProtKB-UniRule"/>
</dbReference>
<proteinExistence type="inferred from homology"/>
<dbReference type="Pfam" id="PF02955">
    <property type="entry name" value="GSH-S_ATP"/>
    <property type="match status" value="1"/>
</dbReference>
<keyword evidence="7 10" id="KW-0067">ATP-binding</keyword>
<dbReference type="SUPFAM" id="SSF56059">
    <property type="entry name" value="Glutathione synthetase ATP-binding domain-like"/>
    <property type="match status" value="1"/>
</dbReference>
<comment type="pathway">
    <text evidence="10">Sulfur metabolism; glutathione biosynthesis; glutathione from L-cysteine and L-glutamate: step 2/2.</text>
</comment>
<dbReference type="EC" id="6.3.2.3" evidence="10"/>
<dbReference type="PANTHER" id="PTHR21621">
    <property type="entry name" value="RIBOSOMAL PROTEIN S6 MODIFICATION PROTEIN"/>
    <property type="match status" value="1"/>
</dbReference>
<accession>A0A495D4E9</accession>
<dbReference type="GO" id="GO:0004363">
    <property type="term" value="F:glutathione synthase activity"/>
    <property type="evidence" value="ECO:0007669"/>
    <property type="project" value="UniProtKB-UniRule"/>
</dbReference>
<comment type="similarity">
    <text evidence="10">Belongs to the prokaryotic GSH synthase family.</text>
</comment>
<evidence type="ECO:0000256" key="2">
    <source>
        <dbReference type="ARBA" id="ARBA00001946"/>
    </source>
</evidence>
<feature type="domain" description="ATP-grasp" evidence="11">
    <location>
        <begin position="126"/>
        <end position="311"/>
    </location>
</feature>
<dbReference type="PROSITE" id="PS50975">
    <property type="entry name" value="ATP_GRASP"/>
    <property type="match status" value="1"/>
</dbReference>
<reference evidence="12 13" key="1">
    <citation type="submission" date="2018-10" db="EMBL/GenBank/DDBJ databases">
        <title>Genomic Encyclopedia of Type Strains, Phase IV (KMG-IV): sequencing the most valuable type-strain genomes for metagenomic binning, comparative biology and taxonomic classification.</title>
        <authorList>
            <person name="Goeker M."/>
        </authorList>
    </citation>
    <scope>NUCLEOTIDE SEQUENCE [LARGE SCALE GENOMIC DNA]</scope>
    <source>
        <strain evidence="12 13">DSM 4734</strain>
    </source>
</reference>
<comment type="cofactor">
    <cofactor evidence="1">
        <name>Mn(2+)</name>
        <dbReference type="ChEBI" id="CHEBI:29035"/>
    </cofactor>
</comment>
<dbReference type="UniPathway" id="UPA00142">
    <property type="reaction ID" value="UER00210"/>
</dbReference>
<evidence type="ECO:0000313" key="13">
    <source>
        <dbReference type="Proteomes" id="UP000273675"/>
    </source>
</evidence>
<evidence type="ECO:0000256" key="7">
    <source>
        <dbReference type="ARBA" id="ARBA00022840"/>
    </source>
</evidence>
<dbReference type="SUPFAM" id="SSF52440">
    <property type="entry name" value="PreATP-grasp domain"/>
    <property type="match status" value="1"/>
</dbReference>
<evidence type="ECO:0000256" key="10">
    <source>
        <dbReference type="HAMAP-Rule" id="MF_00162"/>
    </source>
</evidence>
<evidence type="ECO:0000259" key="11">
    <source>
        <dbReference type="PROSITE" id="PS50975"/>
    </source>
</evidence>
<dbReference type="InterPro" id="IPR011761">
    <property type="entry name" value="ATP-grasp"/>
</dbReference>
<comment type="cofactor">
    <cofactor evidence="2">
        <name>Mg(2+)</name>
        <dbReference type="ChEBI" id="CHEBI:18420"/>
    </cofactor>
</comment>
<dbReference type="Pfam" id="PF02951">
    <property type="entry name" value="GSH-S_N"/>
    <property type="match status" value="1"/>
</dbReference>
<dbReference type="EMBL" id="RBIM01000004">
    <property type="protein sequence ID" value="RKQ96785.1"/>
    <property type="molecule type" value="Genomic_DNA"/>
</dbReference>
<dbReference type="InterPro" id="IPR004215">
    <property type="entry name" value="GSHS_N"/>
</dbReference>
<organism evidence="12 13">
    <name type="scientific">Maricaulis maris</name>
    <dbReference type="NCBI Taxonomy" id="74318"/>
    <lineage>
        <taxon>Bacteria</taxon>
        <taxon>Pseudomonadati</taxon>
        <taxon>Pseudomonadota</taxon>
        <taxon>Alphaproteobacteria</taxon>
        <taxon>Maricaulales</taxon>
        <taxon>Maricaulaceae</taxon>
        <taxon>Maricaulis</taxon>
    </lineage>
</organism>
<keyword evidence="9" id="KW-0464">Manganese</keyword>
<dbReference type="GO" id="GO:0046872">
    <property type="term" value="F:metal ion binding"/>
    <property type="evidence" value="ECO:0007669"/>
    <property type="project" value="UniProtKB-KW"/>
</dbReference>
<dbReference type="Gene3D" id="3.30.470.20">
    <property type="entry name" value="ATP-grasp fold, B domain"/>
    <property type="match status" value="1"/>
</dbReference>
<dbReference type="HAMAP" id="MF_00162">
    <property type="entry name" value="GSH_S"/>
    <property type="match status" value="1"/>
</dbReference>
<keyword evidence="4 10" id="KW-0317">Glutathione biosynthesis</keyword>
<keyword evidence="8" id="KW-0460">Magnesium</keyword>
<comment type="caution">
    <text evidence="12">The sequence shown here is derived from an EMBL/GenBank/DDBJ whole genome shotgun (WGS) entry which is preliminary data.</text>
</comment>
<dbReference type="NCBIfam" id="NF003573">
    <property type="entry name" value="PRK05246.1"/>
    <property type="match status" value="1"/>
</dbReference>
<dbReference type="NCBIfam" id="TIGR01380">
    <property type="entry name" value="glut_syn"/>
    <property type="match status" value="1"/>
</dbReference>
<evidence type="ECO:0000256" key="6">
    <source>
        <dbReference type="ARBA" id="ARBA00022741"/>
    </source>
</evidence>
<dbReference type="AlphaFoldDB" id="A0A495D4E9"/>
<dbReference type="Proteomes" id="UP000273675">
    <property type="component" value="Unassembled WGS sequence"/>
</dbReference>
<evidence type="ECO:0000256" key="8">
    <source>
        <dbReference type="ARBA" id="ARBA00022842"/>
    </source>
</evidence>
<evidence type="ECO:0000256" key="5">
    <source>
        <dbReference type="ARBA" id="ARBA00022723"/>
    </source>
</evidence>
<evidence type="ECO:0000256" key="3">
    <source>
        <dbReference type="ARBA" id="ARBA00022598"/>
    </source>
</evidence>
<evidence type="ECO:0000256" key="4">
    <source>
        <dbReference type="ARBA" id="ARBA00022684"/>
    </source>
</evidence>
<evidence type="ECO:0000256" key="9">
    <source>
        <dbReference type="ARBA" id="ARBA00023211"/>
    </source>
</evidence>
<gene>
    <name evidence="10" type="primary">gshB</name>
    <name evidence="12" type="ORF">C7435_2119</name>
</gene>
<dbReference type="Gene3D" id="3.30.1490.20">
    <property type="entry name" value="ATP-grasp fold, A domain"/>
    <property type="match status" value="1"/>
</dbReference>
<dbReference type="InterPro" id="IPR004218">
    <property type="entry name" value="GSHS_ATP-bd"/>
</dbReference>